<name>A0A564YWL5_HYMDI</name>
<dbReference type="PANTHER" id="PTHR18934:SF99">
    <property type="entry name" value="ATP-DEPENDENT RNA HELICASE DHX37-RELATED"/>
    <property type="match status" value="1"/>
</dbReference>
<organism evidence="5 6">
    <name type="scientific">Hymenolepis diminuta</name>
    <name type="common">Rat tapeworm</name>
    <dbReference type="NCBI Taxonomy" id="6216"/>
    <lineage>
        <taxon>Eukaryota</taxon>
        <taxon>Metazoa</taxon>
        <taxon>Spiralia</taxon>
        <taxon>Lophotrochozoa</taxon>
        <taxon>Platyhelminthes</taxon>
        <taxon>Cestoda</taxon>
        <taxon>Eucestoda</taxon>
        <taxon>Cyclophyllidea</taxon>
        <taxon>Hymenolepididae</taxon>
        <taxon>Hymenolepis</taxon>
    </lineage>
</organism>
<dbReference type="GO" id="GO:0005524">
    <property type="term" value="F:ATP binding"/>
    <property type="evidence" value="ECO:0007669"/>
    <property type="project" value="UniProtKB-KW"/>
</dbReference>
<keyword evidence="2" id="KW-0378">Hydrolase</keyword>
<dbReference type="InterPro" id="IPR027417">
    <property type="entry name" value="P-loop_NTPase"/>
</dbReference>
<keyword evidence="6" id="KW-1185">Reference proteome</keyword>
<dbReference type="GO" id="GO:0016787">
    <property type="term" value="F:hydrolase activity"/>
    <property type="evidence" value="ECO:0007669"/>
    <property type="project" value="UniProtKB-KW"/>
</dbReference>
<evidence type="ECO:0000256" key="1">
    <source>
        <dbReference type="ARBA" id="ARBA00022741"/>
    </source>
</evidence>
<keyword evidence="3" id="KW-0347">Helicase</keyword>
<evidence type="ECO:0000256" key="4">
    <source>
        <dbReference type="ARBA" id="ARBA00022840"/>
    </source>
</evidence>
<accession>A0A564YWL5</accession>
<keyword evidence="4" id="KW-0067">ATP-binding</keyword>
<keyword evidence="1" id="KW-0547">Nucleotide-binding</keyword>
<protein>
    <recommendedName>
        <fullName evidence="7">Helicase ATP-binding domain-containing protein</fullName>
    </recommendedName>
</protein>
<dbReference type="EMBL" id="CABIJS010000444">
    <property type="protein sequence ID" value="VUZ51590.1"/>
    <property type="molecule type" value="Genomic_DNA"/>
</dbReference>
<reference evidence="5 6" key="1">
    <citation type="submission" date="2019-07" db="EMBL/GenBank/DDBJ databases">
        <authorList>
            <person name="Jastrzebski P J."/>
            <person name="Paukszto L."/>
            <person name="Jastrzebski P J."/>
        </authorList>
    </citation>
    <scope>NUCLEOTIDE SEQUENCE [LARGE SCALE GENOMIC DNA]</scope>
    <source>
        <strain evidence="5 6">WMS-il1</strain>
    </source>
</reference>
<dbReference type="GO" id="GO:0003723">
    <property type="term" value="F:RNA binding"/>
    <property type="evidence" value="ECO:0007669"/>
    <property type="project" value="TreeGrafter"/>
</dbReference>
<dbReference type="AlphaFoldDB" id="A0A564YWL5"/>
<proteinExistence type="predicted"/>
<dbReference type="Proteomes" id="UP000321570">
    <property type="component" value="Unassembled WGS sequence"/>
</dbReference>
<evidence type="ECO:0008006" key="7">
    <source>
        <dbReference type="Google" id="ProtNLM"/>
    </source>
</evidence>
<gene>
    <name evidence="5" type="ORF">WMSIL1_LOCUS10401</name>
</gene>
<feature type="non-terminal residue" evidence="5">
    <location>
        <position position="1"/>
    </location>
</feature>
<dbReference type="Gene3D" id="3.40.50.300">
    <property type="entry name" value="P-loop containing nucleotide triphosphate hydrolases"/>
    <property type="match status" value="1"/>
</dbReference>
<evidence type="ECO:0000313" key="5">
    <source>
        <dbReference type="EMBL" id="VUZ51590.1"/>
    </source>
</evidence>
<sequence length="87" mass="9278">LLEVIKNNPFVVIVSSTGSGKTTQIPQFLLDSGMANNGMIAVTQPRRIAAISVAERVSDETGAVSLSTGKVGYKVRFDNVTVPEQTR</sequence>
<evidence type="ECO:0000256" key="3">
    <source>
        <dbReference type="ARBA" id="ARBA00022806"/>
    </source>
</evidence>
<dbReference type="SUPFAM" id="SSF52540">
    <property type="entry name" value="P-loop containing nucleoside triphosphate hydrolases"/>
    <property type="match status" value="1"/>
</dbReference>
<feature type="non-terminal residue" evidence="5">
    <location>
        <position position="87"/>
    </location>
</feature>
<evidence type="ECO:0000256" key="2">
    <source>
        <dbReference type="ARBA" id="ARBA00022801"/>
    </source>
</evidence>
<evidence type="ECO:0000313" key="6">
    <source>
        <dbReference type="Proteomes" id="UP000321570"/>
    </source>
</evidence>
<dbReference type="GO" id="GO:0004386">
    <property type="term" value="F:helicase activity"/>
    <property type="evidence" value="ECO:0007669"/>
    <property type="project" value="UniProtKB-KW"/>
</dbReference>
<dbReference type="PANTHER" id="PTHR18934">
    <property type="entry name" value="ATP-DEPENDENT RNA HELICASE"/>
    <property type="match status" value="1"/>
</dbReference>